<keyword evidence="1" id="KW-0472">Membrane</keyword>
<evidence type="ECO:0000256" key="1">
    <source>
        <dbReference type="SAM" id="Phobius"/>
    </source>
</evidence>
<dbReference type="Proteomes" id="UP000581206">
    <property type="component" value="Unassembled WGS sequence"/>
</dbReference>
<dbReference type="RefSeq" id="WP_168629072.1">
    <property type="nucleotide sequence ID" value="NZ_BONL01000002.1"/>
</dbReference>
<evidence type="ECO:0000313" key="2">
    <source>
        <dbReference type="EMBL" id="NKY21949.1"/>
    </source>
</evidence>
<feature type="transmembrane region" description="Helical" evidence="1">
    <location>
        <begin position="33"/>
        <end position="49"/>
    </location>
</feature>
<accession>A0A7X6KTZ6</accession>
<dbReference type="EMBL" id="JAAXOX010000002">
    <property type="protein sequence ID" value="NKY21949.1"/>
    <property type="molecule type" value="Genomic_DNA"/>
</dbReference>
<evidence type="ECO:0000313" key="3">
    <source>
        <dbReference type="Proteomes" id="UP000581206"/>
    </source>
</evidence>
<dbReference type="AlphaFoldDB" id="A0A7X6KTZ6"/>
<sequence>MRRRLLPPLLVLAGVGLILLATAESLAGMAAALWAGALGLFLAALVLELRRR</sequence>
<keyword evidence="3" id="KW-1185">Reference proteome</keyword>
<gene>
    <name evidence="2" type="ORF">HGA03_04645</name>
</gene>
<name>A0A7X6KTZ6_9CELL</name>
<keyword evidence="1" id="KW-0812">Transmembrane</keyword>
<keyword evidence="1" id="KW-1133">Transmembrane helix</keyword>
<organism evidence="2 3">
    <name type="scientific">Cellulomonas denverensis</name>
    <dbReference type="NCBI Taxonomy" id="264297"/>
    <lineage>
        <taxon>Bacteria</taxon>
        <taxon>Bacillati</taxon>
        <taxon>Actinomycetota</taxon>
        <taxon>Actinomycetes</taxon>
        <taxon>Micrococcales</taxon>
        <taxon>Cellulomonadaceae</taxon>
        <taxon>Cellulomonas</taxon>
    </lineage>
</organism>
<comment type="caution">
    <text evidence="2">The sequence shown here is derived from an EMBL/GenBank/DDBJ whole genome shotgun (WGS) entry which is preliminary data.</text>
</comment>
<protein>
    <submittedName>
        <fullName evidence="2">Uncharacterized protein</fullName>
    </submittedName>
</protein>
<reference evidence="2 3" key="1">
    <citation type="submission" date="2020-04" db="EMBL/GenBank/DDBJ databases">
        <title>MicrobeNet Type strains.</title>
        <authorList>
            <person name="Nicholson A.C."/>
        </authorList>
    </citation>
    <scope>NUCLEOTIDE SEQUENCE [LARGE SCALE GENOMIC DNA]</scope>
    <source>
        <strain evidence="2 3">ATCC BAA-788</strain>
    </source>
</reference>
<proteinExistence type="predicted"/>